<reference evidence="2 3" key="1">
    <citation type="journal article" date="2016" name="Front. Microbiol.">
        <title>Genomic Resource of Rice Seed Associated Bacteria.</title>
        <authorList>
            <person name="Midha S."/>
            <person name="Bansal K."/>
            <person name="Sharma S."/>
            <person name="Kumar N."/>
            <person name="Patil P.P."/>
            <person name="Chaudhry V."/>
            <person name="Patil P.B."/>
        </authorList>
    </citation>
    <scope>NUCLEOTIDE SEQUENCE [LARGE SCALE GENOMIC DNA]</scope>
    <source>
        <strain evidence="2 3">NS226</strain>
    </source>
</reference>
<dbReference type="EMBL" id="LDPZ01000036">
    <property type="protein sequence ID" value="KTQ90494.1"/>
    <property type="molecule type" value="Genomic_DNA"/>
</dbReference>
<comment type="caution">
    <text evidence="2">The sequence shown here is derived from an EMBL/GenBank/DDBJ whole genome shotgun (WGS) entry which is preliminary data.</text>
</comment>
<evidence type="ECO:0000313" key="3">
    <source>
        <dbReference type="Proteomes" id="UP000078272"/>
    </source>
</evidence>
<evidence type="ECO:0000259" key="1">
    <source>
        <dbReference type="Pfam" id="PF00535"/>
    </source>
</evidence>
<protein>
    <recommendedName>
        <fullName evidence="1">Glycosyltransferase 2-like domain-containing protein</fullName>
    </recommendedName>
</protein>
<dbReference type="RefSeq" id="WP_058635833.1">
    <property type="nucleotide sequence ID" value="NZ_LDPZ01000036.1"/>
</dbReference>
<dbReference type="Gene3D" id="3.90.550.10">
    <property type="entry name" value="Spore Coat Polysaccharide Biosynthesis Protein SpsA, Chain A"/>
    <property type="match status" value="1"/>
</dbReference>
<dbReference type="PANTHER" id="PTHR43685">
    <property type="entry name" value="GLYCOSYLTRANSFERASE"/>
    <property type="match status" value="1"/>
</dbReference>
<dbReference type="SUPFAM" id="SSF53448">
    <property type="entry name" value="Nucleotide-diphospho-sugar transferases"/>
    <property type="match status" value="1"/>
</dbReference>
<evidence type="ECO:0000313" key="2">
    <source>
        <dbReference type="EMBL" id="KTQ90494.1"/>
    </source>
</evidence>
<feature type="domain" description="Glycosyltransferase 2-like" evidence="1">
    <location>
        <begin position="12"/>
        <end position="130"/>
    </location>
</feature>
<dbReference type="PATRIC" id="fig|401562.3.peg.2952"/>
<accession>A0A175R7R5</accession>
<dbReference type="InterPro" id="IPR001173">
    <property type="entry name" value="Glyco_trans_2-like"/>
</dbReference>
<dbReference type="InterPro" id="IPR050834">
    <property type="entry name" value="Glycosyltransf_2"/>
</dbReference>
<sequence length="317" mass="35178">MTSVSANAPRVSVVIPVFNAGACLETGVRSVLAQTLGDLEIILVDDASTDDSLSIARGLAGEDPRLRVIALPRNGGPSVARNRGLSEARGEWIAILDADDRFEPTRLETLTRFAAEQGCDMVADDLAIYDRGCDAVVGTAYPELREPLVLSLEELLRHDLSPERTPYGWLKPVWRREFLTRHQLAYAEEQRYAEDFDLLFRCLLEGARFQLVPEAGYVYTPRHGPVSRQASDVSQTQPDFGAALGANRALLATYRTRLTPAEAALLEQRIAGLEGRAAYGEFLRLLRRKSPSALVRAARHPSVLRQGFRALARRWKR</sequence>
<dbReference type="Pfam" id="PF00535">
    <property type="entry name" value="Glycos_transf_2"/>
    <property type="match status" value="1"/>
</dbReference>
<dbReference type="AlphaFoldDB" id="A0A175R7R5"/>
<dbReference type="CDD" id="cd00761">
    <property type="entry name" value="Glyco_tranf_GTA_type"/>
    <property type="match status" value="1"/>
</dbReference>
<dbReference type="PANTHER" id="PTHR43685:SF2">
    <property type="entry name" value="GLYCOSYLTRANSFERASE 2-LIKE DOMAIN-CONTAINING PROTEIN"/>
    <property type="match status" value="1"/>
</dbReference>
<dbReference type="STRING" id="401562.NS365_04335"/>
<dbReference type="Proteomes" id="UP000078272">
    <property type="component" value="Unassembled WGS sequence"/>
</dbReference>
<dbReference type="OrthoDB" id="9806521at2"/>
<proteinExistence type="predicted"/>
<organism evidence="2 3">
    <name type="scientific">Aureimonas ureilytica</name>
    <dbReference type="NCBI Taxonomy" id="401562"/>
    <lineage>
        <taxon>Bacteria</taxon>
        <taxon>Pseudomonadati</taxon>
        <taxon>Pseudomonadota</taxon>
        <taxon>Alphaproteobacteria</taxon>
        <taxon>Hyphomicrobiales</taxon>
        <taxon>Aurantimonadaceae</taxon>
        <taxon>Aureimonas</taxon>
    </lineage>
</organism>
<dbReference type="InterPro" id="IPR029044">
    <property type="entry name" value="Nucleotide-diphossugar_trans"/>
</dbReference>
<name>A0A175R7R5_9HYPH</name>
<gene>
    <name evidence="2" type="ORF">NS226_16165</name>
</gene>